<dbReference type="OrthoDB" id="8007085at2759"/>
<dbReference type="Proteomes" id="UP001153714">
    <property type="component" value="Chromosome 23"/>
</dbReference>
<organism evidence="1 2">
    <name type="scientific">Diatraea saccharalis</name>
    <name type="common">sugarcane borer</name>
    <dbReference type="NCBI Taxonomy" id="40085"/>
    <lineage>
        <taxon>Eukaryota</taxon>
        <taxon>Metazoa</taxon>
        <taxon>Ecdysozoa</taxon>
        <taxon>Arthropoda</taxon>
        <taxon>Hexapoda</taxon>
        <taxon>Insecta</taxon>
        <taxon>Pterygota</taxon>
        <taxon>Neoptera</taxon>
        <taxon>Endopterygota</taxon>
        <taxon>Lepidoptera</taxon>
        <taxon>Glossata</taxon>
        <taxon>Ditrysia</taxon>
        <taxon>Pyraloidea</taxon>
        <taxon>Crambidae</taxon>
        <taxon>Crambinae</taxon>
        <taxon>Diatraea</taxon>
    </lineage>
</organism>
<evidence type="ECO:0000313" key="2">
    <source>
        <dbReference type="Proteomes" id="UP001153714"/>
    </source>
</evidence>
<dbReference type="PANTHER" id="PTHR33053">
    <property type="entry name" value="PROTEIN, PUTATIVE-RELATED"/>
    <property type="match status" value="1"/>
</dbReference>
<keyword evidence="2" id="KW-1185">Reference proteome</keyword>
<reference evidence="1" key="1">
    <citation type="submission" date="2021-12" db="EMBL/GenBank/DDBJ databases">
        <authorList>
            <person name="King R."/>
        </authorList>
    </citation>
    <scope>NUCLEOTIDE SEQUENCE</scope>
</reference>
<accession>A0A9N9R6P1</accession>
<name>A0A9N9R6P1_9NEOP</name>
<dbReference type="AlphaFoldDB" id="A0A9N9R6P1"/>
<gene>
    <name evidence="1" type="ORF">DIATSA_LOCUS8280</name>
</gene>
<sequence length="148" mass="17907">MQHFLKLLCAMTICSSEEYFPLLPLAEELLEYFTKHYKDFYGIDYITSNVHNLTHVVAEVRHFGMLQTYNAYKFENKLYLIKNLLRQGNKPLSQIAKRLKEYESLDHEQFIDQTHSNYPYVKKQKEFSFTFQLFYFIKSKVRLIFFNC</sequence>
<evidence type="ECO:0000313" key="1">
    <source>
        <dbReference type="EMBL" id="CAG9790615.1"/>
    </source>
</evidence>
<protein>
    <submittedName>
        <fullName evidence="1">Uncharacterized protein</fullName>
    </submittedName>
</protein>
<reference evidence="1" key="2">
    <citation type="submission" date="2022-10" db="EMBL/GenBank/DDBJ databases">
        <authorList>
            <consortium name="ENA_rothamsted_submissions"/>
            <consortium name="culmorum"/>
            <person name="King R."/>
        </authorList>
    </citation>
    <scope>NUCLEOTIDE SEQUENCE</scope>
</reference>
<dbReference type="EMBL" id="OU893354">
    <property type="protein sequence ID" value="CAG9790615.1"/>
    <property type="molecule type" value="Genomic_DNA"/>
</dbReference>
<proteinExistence type="predicted"/>